<name>A0A0R0CFV9_9GAMM</name>
<keyword evidence="1" id="KW-0175">Coiled coil</keyword>
<feature type="signal peptide" evidence="2">
    <location>
        <begin position="1"/>
        <end position="15"/>
    </location>
</feature>
<keyword evidence="2" id="KW-0732">Signal</keyword>
<comment type="caution">
    <text evidence="3">The sequence shown here is derived from an EMBL/GenBank/DDBJ whole genome shotgun (WGS) entry which is preliminary data.</text>
</comment>
<protein>
    <submittedName>
        <fullName evidence="3">Uncharacterized protein</fullName>
    </submittedName>
</protein>
<feature type="chain" id="PRO_5013221115" evidence="2">
    <location>
        <begin position="16"/>
        <end position="935"/>
    </location>
</feature>
<proteinExistence type="predicted"/>
<evidence type="ECO:0000313" key="4">
    <source>
        <dbReference type="Proteomes" id="UP000051863"/>
    </source>
</evidence>
<dbReference type="PATRIC" id="fig|405446.3.peg.861"/>
<evidence type="ECO:0000313" key="3">
    <source>
        <dbReference type="EMBL" id="KRG68665.1"/>
    </source>
</evidence>
<reference evidence="3 4" key="1">
    <citation type="submission" date="2015-05" db="EMBL/GenBank/DDBJ databases">
        <title>Genome sequencing and analysis of members of genus Stenotrophomonas.</title>
        <authorList>
            <person name="Patil P.P."/>
            <person name="Midha S."/>
            <person name="Patil P.B."/>
        </authorList>
    </citation>
    <scope>NUCLEOTIDE SEQUENCE [LARGE SCALE GENOMIC DNA]</scope>
    <source>
        <strain evidence="3 4">DSM 18941</strain>
    </source>
</reference>
<accession>A0A0R0CFV9</accession>
<evidence type="ECO:0000256" key="1">
    <source>
        <dbReference type="SAM" id="Coils"/>
    </source>
</evidence>
<keyword evidence="4" id="KW-1185">Reference proteome</keyword>
<dbReference type="EMBL" id="LDJJ01000020">
    <property type="protein sequence ID" value="KRG68665.1"/>
    <property type="molecule type" value="Genomic_DNA"/>
</dbReference>
<dbReference type="Proteomes" id="UP000051863">
    <property type="component" value="Unassembled WGS sequence"/>
</dbReference>
<organism evidence="3 4">
    <name type="scientific">Stenotrophomonas terrae</name>
    <dbReference type="NCBI Taxonomy" id="405446"/>
    <lineage>
        <taxon>Bacteria</taxon>
        <taxon>Pseudomonadati</taxon>
        <taxon>Pseudomonadota</taxon>
        <taxon>Gammaproteobacteria</taxon>
        <taxon>Lysobacterales</taxon>
        <taxon>Lysobacteraceae</taxon>
        <taxon>Stenotrophomonas</taxon>
    </lineage>
</organism>
<sequence>MLILLLVASALTAGALLLQSKATSRQASSQEKNLRWADEALVAFASTHSRLPCPAVQIGGAENCSDSSARWLPTASLASARGDGVSPGPIAYRVRPRLADTTDSSFLGNFYQPTDAEGNIRNADTIDGTDERPKFAAVNGLDLCRTLQQLSSTRVDTSAAQPDQALDTWAYGLAIAGPLASPGGRLDGSNQDGTVSRNDDAAFPMEVPAKQWDADYDDSVRVRTLDGVAQAVGCRMLPNAIVSLDAGNQTAVSGNGYYDTAQASIDSLAMAVSLHDSLAALKDNNVGNAELAQQDARAGVASATIAVLLSAGQITNTITSSITDFALLGADLVGCIFGGTTCHKLPVDASAIGLEIGSVIANAVAMGLNAGALKPSNDALTAHTNALARAKAANLPPPSNIEDALDQMERMLYGGELLNCEAVPVMDADGVTQKKDGAGQLMWTYVDDCDKNPEKSKKVYQIGLDAQVASARTQLERIAAHSGFLEQQRLFFWNDANIGSRIDTRGWQTQQGGRYVKYVWRCLISSEKTGGYSNSNCNQAAAADATVRYNWQQVAEFDRDKAVNDAVARRKIAETLAGYEKRGTELADEISEKRKELDRWKDTIIPQMESQMKSDCKGQSYQNYDVFNGNFEAMPTHVLRCVNAIAGLKYTKECKRKITTKVTNPATGAQSWVDKLIQEDQLAESDENYNANATCVPMMQKQLQRVESEQANLNSNIGTAQDRYKAAPAPLLNYPGEWSRGRIKETTTKDKDGRDVTTYAWETSASNKPYYAPEPFACNYFSMPCKGDKDTGYSGRPGTGIVGAPIWVASAELMLVGGSNPTQVADNCSKGSWFLTYIAGAYPGGTGTMCQRYPYSRAYADWLRAKEATVSAEENHASLKEQFDALEQQYKELRAMNLAPGGGGASAPSALGAECILVLADGRGSVGGDNTDCTP</sequence>
<feature type="coiled-coil region" evidence="1">
    <location>
        <begin position="869"/>
        <end position="896"/>
    </location>
</feature>
<evidence type="ECO:0000256" key="2">
    <source>
        <dbReference type="SAM" id="SignalP"/>
    </source>
</evidence>
<dbReference type="AlphaFoldDB" id="A0A0R0CFV9"/>
<gene>
    <name evidence="3" type="ORF">ABB27_07090</name>
</gene>